<protein>
    <submittedName>
        <fullName evidence="1">Uncharacterized protein</fullName>
    </submittedName>
</protein>
<dbReference type="HOGENOM" id="CLU_2751537_0_0_9"/>
<evidence type="ECO:0000313" key="2">
    <source>
        <dbReference type="Proteomes" id="UP000013638"/>
    </source>
</evidence>
<name>R3KN47_ENTFL</name>
<dbReference type="RefSeq" id="WP_002365253.1">
    <property type="nucleotide sequence ID" value="NZ_KB944867.1"/>
</dbReference>
<sequence length="70" mass="8359">MKLNFDEIKEILLCYPEGISLDDLLMIMDMDVINSNRIIVISILKYHDEIKKVYTNEFGRIKTEYKLIFD</sequence>
<accession>R3KN47</accession>
<reference evidence="1 2" key="1">
    <citation type="submission" date="2013-02" db="EMBL/GenBank/DDBJ databases">
        <title>The Genome Sequence of Enterococcus faecalis ATCC_6055.</title>
        <authorList>
            <consortium name="The Broad Institute Genome Sequencing Platform"/>
            <consortium name="The Broad Institute Genome Sequencing Center for Infectious Disease"/>
            <person name="Earl A.M."/>
            <person name="Gilmore M.S."/>
            <person name="Lebreton F."/>
            <person name="Walker B."/>
            <person name="Young S.K."/>
            <person name="Zeng Q."/>
            <person name="Gargeya S."/>
            <person name="Fitzgerald M."/>
            <person name="Haas B."/>
            <person name="Abouelleil A."/>
            <person name="Alvarado L."/>
            <person name="Arachchi H.M."/>
            <person name="Berlin A.M."/>
            <person name="Chapman S.B."/>
            <person name="Dewar J."/>
            <person name="Goldberg J."/>
            <person name="Griggs A."/>
            <person name="Gujja S."/>
            <person name="Hansen M."/>
            <person name="Howarth C."/>
            <person name="Imamovic A."/>
            <person name="Larimer J."/>
            <person name="McCowan C."/>
            <person name="Murphy C."/>
            <person name="Neiman D."/>
            <person name="Pearson M."/>
            <person name="Priest M."/>
            <person name="Roberts A."/>
            <person name="Saif S."/>
            <person name="Shea T."/>
            <person name="Sisk P."/>
            <person name="Sykes S."/>
            <person name="Wortman J."/>
            <person name="Nusbaum C."/>
            <person name="Birren B."/>
        </authorList>
    </citation>
    <scope>NUCLEOTIDE SEQUENCE [LARGE SCALE GENOMIC DNA]</scope>
    <source>
        <strain evidence="1 2">ATCC 6055</strain>
    </source>
</reference>
<dbReference type="AlphaFoldDB" id="R3KN47"/>
<proteinExistence type="predicted"/>
<evidence type="ECO:0000313" key="1">
    <source>
        <dbReference type="EMBL" id="EOK09924.1"/>
    </source>
</evidence>
<comment type="caution">
    <text evidence="1">The sequence shown here is derived from an EMBL/GenBank/DDBJ whole genome shotgun (WGS) entry which is preliminary data.</text>
</comment>
<dbReference type="EMBL" id="ASDZ01000033">
    <property type="protein sequence ID" value="EOK09924.1"/>
    <property type="molecule type" value="Genomic_DNA"/>
</dbReference>
<gene>
    <name evidence="1" type="ORF">WOU_02629</name>
</gene>
<organism evidence="1 2">
    <name type="scientific">Enterococcus faecalis ATCC 6055</name>
    <dbReference type="NCBI Taxonomy" id="1169311"/>
    <lineage>
        <taxon>Bacteria</taxon>
        <taxon>Bacillati</taxon>
        <taxon>Bacillota</taxon>
        <taxon>Bacilli</taxon>
        <taxon>Lactobacillales</taxon>
        <taxon>Enterococcaceae</taxon>
        <taxon>Enterococcus</taxon>
    </lineage>
</organism>
<dbReference type="Proteomes" id="UP000013638">
    <property type="component" value="Unassembled WGS sequence"/>
</dbReference>